<dbReference type="RefSeq" id="WP_131309550.1">
    <property type="nucleotide sequence ID" value="NZ_SJJR01000039.1"/>
</dbReference>
<gene>
    <name evidence="2" type="ORF">E0H26_28645</name>
</gene>
<dbReference type="OrthoDB" id="3379805at2"/>
<accession>A0A4R0FWF0</accession>
<evidence type="ECO:0008006" key="4">
    <source>
        <dbReference type="Google" id="ProtNLM"/>
    </source>
</evidence>
<dbReference type="Proteomes" id="UP000292274">
    <property type="component" value="Unassembled WGS sequence"/>
</dbReference>
<keyword evidence="1" id="KW-0732">Signal</keyword>
<name>A0A4R0FWF0_9ACTN</name>
<reference evidence="2 3" key="1">
    <citation type="submission" date="2019-02" db="EMBL/GenBank/DDBJ databases">
        <title>Jishengella sp. nov., isolated from a root of Zingiber montanum.</title>
        <authorList>
            <person name="Kuncharoen N."/>
            <person name="Kudo T."/>
            <person name="Masahiro Y."/>
            <person name="Ohkuma M."/>
            <person name="Tanasupawat S."/>
        </authorList>
    </citation>
    <scope>NUCLEOTIDE SEQUENCE [LARGE SCALE GENOMIC DNA]</scope>
    <source>
        <strain evidence="2 3">PLAI 1-1</strain>
    </source>
</reference>
<feature type="signal peptide" evidence="1">
    <location>
        <begin position="1"/>
        <end position="27"/>
    </location>
</feature>
<evidence type="ECO:0000313" key="3">
    <source>
        <dbReference type="Proteomes" id="UP000292274"/>
    </source>
</evidence>
<dbReference type="PROSITE" id="PS51257">
    <property type="entry name" value="PROKAR_LIPOPROTEIN"/>
    <property type="match status" value="1"/>
</dbReference>
<proteinExistence type="predicted"/>
<comment type="caution">
    <text evidence="2">The sequence shown here is derived from an EMBL/GenBank/DDBJ whole genome shotgun (WGS) entry which is preliminary data.</text>
</comment>
<feature type="chain" id="PRO_5020728644" description="LppX_LprAFG lipoprotein" evidence="1">
    <location>
        <begin position="28"/>
        <end position="253"/>
    </location>
</feature>
<sequence>MHPIRSASTGLALAAALALGLTGCAPGSNQHEAPLATPVTSTAADPRAELTAALEEINKQSCRFELVSAVVNAAGTLHPLNLLADMALDMGDGQTMRLLTIGDDLYLKLGGEQAGDLSDKWLYVNTSKLDDDSDLKIMADDPGNVRALIKSIVAVDRTSPGNYAGTVDYTKTAGVDSDLVRMFGDKAASVPFTATVDTEGRLTGLVIDMTTLDARIGEIKATYSDFGTPVTVRKPPANEVKDAPPELVKAFGA</sequence>
<dbReference type="AlphaFoldDB" id="A0A4R0FWF0"/>
<dbReference type="EMBL" id="SJJR01000039">
    <property type="protein sequence ID" value="TCB87866.1"/>
    <property type="molecule type" value="Genomic_DNA"/>
</dbReference>
<evidence type="ECO:0000313" key="2">
    <source>
        <dbReference type="EMBL" id="TCB87866.1"/>
    </source>
</evidence>
<dbReference type="Gene3D" id="2.50.20.20">
    <property type="match status" value="1"/>
</dbReference>
<keyword evidence="3" id="KW-1185">Reference proteome</keyword>
<organism evidence="2 3">
    <name type="scientific">Micromonospora zingiberis</name>
    <dbReference type="NCBI Taxonomy" id="2053011"/>
    <lineage>
        <taxon>Bacteria</taxon>
        <taxon>Bacillati</taxon>
        <taxon>Actinomycetota</taxon>
        <taxon>Actinomycetes</taxon>
        <taxon>Micromonosporales</taxon>
        <taxon>Micromonosporaceae</taxon>
        <taxon>Micromonospora</taxon>
    </lineage>
</organism>
<protein>
    <recommendedName>
        <fullName evidence="4">LppX_LprAFG lipoprotein</fullName>
    </recommendedName>
</protein>
<evidence type="ECO:0000256" key="1">
    <source>
        <dbReference type="SAM" id="SignalP"/>
    </source>
</evidence>